<dbReference type="PANTHER" id="PTHR30537">
    <property type="entry name" value="HTH-TYPE TRANSCRIPTIONAL REGULATOR"/>
    <property type="match status" value="1"/>
</dbReference>
<dbReference type="InterPro" id="IPR036388">
    <property type="entry name" value="WH-like_DNA-bd_sf"/>
</dbReference>
<evidence type="ECO:0000259" key="5">
    <source>
        <dbReference type="PROSITE" id="PS50931"/>
    </source>
</evidence>
<dbReference type="GO" id="GO:0043565">
    <property type="term" value="F:sequence-specific DNA binding"/>
    <property type="evidence" value="ECO:0007669"/>
    <property type="project" value="TreeGrafter"/>
</dbReference>
<dbReference type="InParanoid" id="A0A0Q2XRU4"/>
<organism evidence="6 7">
    <name type="scientific">Vibrio furnissii</name>
    <dbReference type="NCBI Taxonomy" id="29494"/>
    <lineage>
        <taxon>Bacteria</taxon>
        <taxon>Pseudomonadati</taxon>
        <taxon>Pseudomonadota</taxon>
        <taxon>Gammaproteobacteria</taxon>
        <taxon>Vibrionales</taxon>
        <taxon>Vibrionaceae</taxon>
        <taxon>Vibrio</taxon>
    </lineage>
</organism>
<dbReference type="InterPro" id="IPR036390">
    <property type="entry name" value="WH_DNA-bd_sf"/>
</dbReference>
<dbReference type="GeneID" id="50534466"/>
<keyword evidence="2" id="KW-0805">Transcription regulation</keyword>
<dbReference type="Pfam" id="PF00126">
    <property type="entry name" value="HTH_1"/>
    <property type="match status" value="1"/>
</dbReference>
<dbReference type="InterPro" id="IPR000847">
    <property type="entry name" value="LysR_HTH_N"/>
</dbReference>
<feature type="domain" description="HTH lysR-type" evidence="5">
    <location>
        <begin position="1"/>
        <end position="59"/>
    </location>
</feature>
<dbReference type="Pfam" id="PF03466">
    <property type="entry name" value="LysR_substrate"/>
    <property type="match status" value="1"/>
</dbReference>
<dbReference type="PROSITE" id="PS50931">
    <property type="entry name" value="HTH_LYSR"/>
    <property type="match status" value="1"/>
</dbReference>
<dbReference type="EMBL" id="LKHS01000027">
    <property type="protein sequence ID" value="KQH83900.1"/>
    <property type="molecule type" value="Genomic_DNA"/>
</dbReference>
<dbReference type="AlphaFoldDB" id="A0A0Q2XRU4"/>
<dbReference type="InterPro" id="IPR058163">
    <property type="entry name" value="LysR-type_TF_proteobact-type"/>
</dbReference>
<dbReference type="Gene3D" id="3.40.190.290">
    <property type="match status" value="1"/>
</dbReference>
<evidence type="ECO:0000313" key="7">
    <source>
        <dbReference type="Proteomes" id="UP000051221"/>
    </source>
</evidence>
<proteinExistence type="inferred from homology"/>
<dbReference type="GO" id="GO:0006351">
    <property type="term" value="P:DNA-templated transcription"/>
    <property type="evidence" value="ECO:0007669"/>
    <property type="project" value="TreeGrafter"/>
</dbReference>
<evidence type="ECO:0000256" key="3">
    <source>
        <dbReference type="ARBA" id="ARBA00023125"/>
    </source>
</evidence>
<dbReference type="SUPFAM" id="SSF53850">
    <property type="entry name" value="Periplasmic binding protein-like II"/>
    <property type="match status" value="1"/>
</dbReference>
<name>A0A0Q2XRU4_VIBFU</name>
<keyword evidence="3" id="KW-0238">DNA-binding</keyword>
<evidence type="ECO:0000256" key="2">
    <source>
        <dbReference type="ARBA" id="ARBA00023015"/>
    </source>
</evidence>
<evidence type="ECO:0000256" key="1">
    <source>
        <dbReference type="ARBA" id="ARBA00009437"/>
    </source>
</evidence>
<comment type="similarity">
    <text evidence="1">Belongs to the LysR transcriptional regulatory family.</text>
</comment>
<dbReference type="PANTHER" id="PTHR30537:SF66">
    <property type="entry name" value="IRON-REGULATED VIRULENCE REGULATORY PROTEIN IRGB"/>
    <property type="match status" value="1"/>
</dbReference>
<dbReference type="GO" id="GO:0003700">
    <property type="term" value="F:DNA-binding transcription factor activity"/>
    <property type="evidence" value="ECO:0007669"/>
    <property type="project" value="InterPro"/>
</dbReference>
<reference evidence="6 7" key="1">
    <citation type="submission" date="2015-08" db="EMBL/GenBank/DDBJ databases">
        <title>Antibacterial properties of a collection of Vibrionaceae strains.</title>
        <authorList>
            <person name="Giubergia S."/>
        </authorList>
    </citation>
    <scope>NUCLEOTIDE SEQUENCE [LARGE SCALE GENOMIC DNA]</scope>
    <source>
        <strain evidence="6 7">S0821</strain>
    </source>
</reference>
<dbReference type="InterPro" id="IPR005119">
    <property type="entry name" value="LysR_subst-bd"/>
</dbReference>
<keyword evidence="4" id="KW-0804">Transcription</keyword>
<dbReference type="Gene3D" id="1.10.10.10">
    <property type="entry name" value="Winged helix-like DNA-binding domain superfamily/Winged helix DNA-binding domain"/>
    <property type="match status" value="1"/>
</dbReference>
<keyword evidence="7" id="KW-1185">Reference proteome</keyword>
<accession>A0A0Q2XRU4</accession>
<comment type="caution">
    <text evidence="6">The sequence shown here is derived from an EMBL/GenBank/DDBJ whole genome shotgun (WGS) entry which is preliminary data.</text>
</comment>
<dbReference type="RefSeq" id="WP_004724248.1">
    <property type="nucleotide sequence ID" value="NZ_CABLCD010000010.1"/>
</dbReference>
<gene>
    <name evidence="6" type="ORF">AMR76_20630</name>
</gene>
<dbReference type="Proteomes" id="UP000051221">
    <property type="component" value="Unassembled WGS sequence"/>
</dbReference>
<sequence length="298" mass="33556">MQDLSAVRAFYALCQHKSLTAAAKSLEQPKSTLSRRLAQLEEDLGQALVARQGNRLTLTKAGEVFAAYSEQLIELANRSQEALHELNTQVNGEMTLVVHPNLTRGWLSRVLDSFMQAHPQLKVRLHSQFQHGDGSLDPDLIIWIGDIAPAGYRREQLGLWRYAAYASPQYLSDHSHPTHPSELSDHPWIDLIAFRQDALTLHHAEHGHYVLPALESRLQSDNLVMQIDAIAKGRGIGLLPTWVAKGFERSHPGSLAPCLEEWSSDPTSIHCFYPIGRHPLRLRLFIDALRAARPDEWQ</sequence>
<evidence type="ECO:0000256" key="4">
    <source>
        <dbReference type="ARBA" id="ARBA00023163"/>
    </source>
</evidence>
<evidence type="ECO:0000313" key="6">
    <source>
        <dbReference type="EMBL" id="KQH83900.1"/>
    </source>
</evidence>
<dbReference type="SUPFAM" id="SSF46785">
    <property type="entry name" value="Winged helix' DNA-binding domain"/>
    <property type="match status" value="1"/>
</dbReference>
<protein>
    <submittedName>
        <fullName evidence="6">LysR family transcriptional regulator</fullName>
    </submittedName>
</protein>